<gene>
    <name evidence="3" type="ORF">SAMN06296416_101491</name>
</gene>
<reference evidence="3 4" key="1">
    <citation type="submission" date="2017-09" db="EMBL/GenBank/DDBJ databases">
        <authorList>
            <person name="Ehlers B."/>
            <person name="Leendertz F.H."/>
        </authorList>
    </citation>
    <scope>NUCLEOTIDE SEQUENCE [LARGE SCALE GENOMIC DNA]</scope>
    <source>
        <strain evidence="3 4">CGMCC 1.10978</strain>
    </source>
</reference>
<dbReference type="RefSeq" id="WP_097120275.1">
    <property type="nucleotide sequence ID" value="NZ_OCND01000001.1"/>
</dbReference>
<organism evidence="3 4">
    <name type="scientific">Pseudoxanthomonas wuyuanensis</name>
    <dbReference type="NCBI Taxonomy" id="1073196"/>
    <lineage>
        <taxon>Bacteria</taxon>
        <taxon>Pseudomonadati</taxon>
        <taxon>Pseudomonadota</taxon>
        <taxon>Gammaproteobacteria</taxon>
        <taxon>Lysobacterales</taxon>
        <taxon>Lysobacteraceae</taxon>
        <taxon>Pseudoxanthomonas</taxon>
    </lineage>
</organism>
<accession>A0A286CXP7</accession>
<protein>
    <submittedName>
        <fullName evidence="3">Uncharacterized protein</fullName>
    </submittedName>
</protein>
<proteinExistence type="predicted"/>
<sequence>MNHKLTYPLSVTGAGLALLAMGLLNGGARPGLLPDAGMDDPLSGALKAELLTPESETAGKPKPRRARASLSMPYFSFAQSLRPRS</sequence>
<keyword evidence="2" id="KW-0812">Transmembrane</keyword>
<keyword evidence="4" id="KW-1185">Reference proteome</keyword>
<feature type="region of interest" description="Disordered" evidence="1">
    <location>
        <begin position="50"/>
        <end position="71"/>
    </location>
</feature>
<dbReference type="AlphaFoldDB" id="A0A286CXP7"/>
<evidence type="ECO:0000313" key="3">
    <source>
        <dbReference type="EMBL" id="SOD51176.1"/>
    </source>
</evidence>
<dbReference type="OrthoDB" id="6006887at2"/>
<dbReference type="EMBL" id="OCND01000001">
    <property type="protein sequence ID" value="SOD51176.1"/>
    <property type="molecule type" value="Genomic_DNA"/>
</dbReference>
<evidence type="ECO:0000313" key="4">
    <source>
        <dbReference type="Proteomes" id="UP000219374"/>
    </source>
</evidence>
<name>A0A286CXP7_9GAMM</name>
<keyword evidence="2" id="KW-1133">Transmembrane helix</keyword>
<dbReference type="Proteomes" id="UP000219374">
    <property type="component" value="Unassembled WGS sequence"/>
</dbReference>
<feature type="transmembrane region" description="Helical" evidence="2">
    <location>
        <begin position="6"/>
        <end position="24"/>
    </location>
</feature>
<evidence type="ECO:0000256" key="2">
    <source>
        <dbReference type="SAM" id="Phobius"/>
    </source>
</evidence>
<evidence type="ECO:0000256" key="1">
    <source>
        <dbReference type="SAM" id="MobiDB-lite"/>
    </source>
</evidence>
<keyword evidence="2" id="KW-0472">Membrane</keyword>